<evidence type="ECO:0000313" key="2">
    <source>
        <dbReference type="Proteomes" id="UP001598448"/>
    </source>
</evidence>
<evidence type="ECO:0000313" key="1">
    <source>
        <dbReference type="EMBL" id="MFD5100658.1"/>
    </source>
</evidence>
<keyword evidence="2" id="KW-1185">Reference proteome</keyword>
<dbReference type="InterPro" id="IPR002161">
    <property type="entry name" value="PdxT/SNO"/>
</dbReference>
<sequence length="25" mass="2573">MSNPVIGVLALQGDVREHLVALAVA</sequence>
<protein>
    <submittedName>
        <fullName evidence="1">Pyridoxal 5'-phosphate synthase glutaminase subunit PdxT</fullName>
    </submittedName>
</protein>
<gene>
    <name evidence="1" type="ORF">ACFWJN_17085</name>
</gene>
<accession>A0ABW6FLV7</accession>
<dbReference type="PROSITE" id="PS51130">
    <property type="entry name" value="PDXT_SNO_2"/>
    <property type="match status" value="1"/>
</dbReference>
<reference evidence="1 2" key="1">
    <citation type="submission" date="2024-09" db="EMBL/GenBank/DDBJ databases">
        <title>The Natural Products Discovery Center: Release of the First 8490 Sequenced Strains for Exploring Actinobacteria Biosynthetic Diversity.</title>
        <authorList>
            <person name="Kalkreuter E."/>
            <person name="Kautsar S.A."/>
            <person name="Yang D."/>
            <person name="Bader C.D."/>
            <person name="Teijaro C.N."/>
            <person name="Fluegel L."/>
            <person name="Davis C.M."/>
            <person name="Simpson J.R."/>
            <person name="Lauterbach L."/>
            <person name="Steele A.D."/>
            <person name="Gui C."/>
            <person name="Meng S."/>
            <person name="Li G."/>
            <person name="Viehrig K."/>
            <person name="Ye F."/>
            <person name="Su P."/>
            <person name="Kiefer A.F."/>
            <person name="Nichols A."/>
            <person name="Cepeda A.J."/>
            <person name="Yan W."/>
            <person name="Fan B."/>
            <person name="Jiang Y."/>
            <person name="Adhikari A."/>
            <person name="Zheng C.-J."/>
            <person name="Schuster L."/>
            <person name="Cowan T.M."/>
            <person name="Smanski M.J."/>
            <person name="Chevrette M.G."/>
            <person name="De Carvalho L.P.S."/>
            <person name="Shen B."/>
        </authorList>
    </citation>
    <scope>NUCLEOTIDE SEQUENCE [LARGE SCALE GENOMIC DNA]</scope>
    <source>
        <strain evidence="1 2">NPDC058348</strain>
    </source>
</reference>
<proteinExistence type="predicted"/>
<feature type="non-terminal residue" evidence="1">
    <location>
        <position position="25"/>
    </location>
</feature>
<comment type="caution">
    <text evidence="1">The sequence shown here is derived from an EMBL/GenBank/DDBJ whole genome shotgun (WGS) entry which is preliminary data.</text>
</comment>
<name>A0ABW6FLV7_9ACTN</name>
<dbReference type="Proteomes" id="UP001598448">
    <property type="component" value="Unassembled WGS sequence"/>
</dbReference>
<dbReference type="EMBL" id="JBHXIJ010000111">
    <property type="protein sequence ID" value="MFD5100658.1"/>
    <property type="molecule type" value="Genomic_DNA"/>
</dbReference>
<organism evidence="1 2">
    <name type="scientific">Streptomyces albidochromogenes</name>
    <dbReference type="NCBI Taxonomy" id="329524"/>
    <lineage>
        <taxon>Bacteria</taxon>
        <taxon>Bacillati</taxon>
        <taxon>Actinomycetota</taxon>
        <taxon>Actinomycetes</taxon>
        <taxon>Kitasatosporales</taxon>
        <taxon>Streptomycetaceae</taxon>
        <taxon>Streptomyces</taxon>
    </lineage>
</organism>